<dbReference type="OrthoDB" id="9787654at2"/>
<protein>
    <submittedName>
        <fullName evidence="2">Amidohydrolase</fullName>
    </submittedName>
</protein>
<dbReference type="AlphaFoldDB" id="A0A4S4NB32"/>
<dbReference type="RefSeq" id="WP_136463136.1">
    <property type="nucleotide sequence ID" value="NZ_SRKY01000003.1"/>
</dbReference>
<dbReference type="SUPFAM" id="SSF51556">
    <property type="entry name" value="Metallo-dependent hydrolases"/>
    <property type="match status" value="1"/>
</dbReference>
<accession>A0A4S4NB32</accession>
<comment type="caution">
    <text evidence="2">The sequence shown here is derived from an EMBL/GenBank/DDBJ whole genome shotgun (WGS) entry which is preliminary data.</text>
</comment>
<dbReference type="GO" id="GO:0016787">
    <property type="term" value="F:hydrolase activity"/>
    <property type="evidence" value="ECO:0007669"/>
    <property type="project" value="UniProtKB-KW"/>
</dbReference>
<organism evidence="2 3">
    <name type="scientific">Aliishimia ponticola</name>
    <dbReference type="NCBI Taxonomy" id="2499833"/>
    <lineage>
        <taxon>Bacteria</taxon>
        <taxon>Pseudomonadati</taxon>
        <taxon>Pseudomonadota</taxon>
        <taxon>Alphaproteobacteria</taxon>
        <taxon>Rhodobacterales</taxon>
        <taxon>Paracoccaceae</taxon>
        <taxon>Aliishimia</taxon>
    </lineage>
</organism>
<dbReference type="InterPro" id="IPR052358">
    <property type="entry name" value="Aro_Compnd_Degr_Hydrolases"/>
</dbReference>
<dbReference type="Gene3D" id="3.20.20.140">
    <property type="entry name" value="Metal-dependent hydrolases"/>
    <property type="match status" value="1"/>
</dbReference>
<reference evidence="2 3" key="1">
    <citation type="submission" date="2019-04" db="EMBL/GenBank/DDBJ databases">
        <title>Shimia ponticola sp. nov., isolated from seawater.</title>
        <authorList>
            <person name="Kim Y.-O."/>
            <person name="Yoon J.-H."/>
        </authorList>
    </citation>
    <scope>NUCLEOTIDE SEQUENCE [LARGE SCALE GENOMIC DNA]</scope>
    <source>
        <strain evidence="2 3">MYP11</strain>
    </source>
</reference>
<evidence type="ECO:0000313" key="2">
    <source>
        <dbReference type="EMBL" id="THH35667.1"/>
    </source>
</evidence>
<feature type="domain" description="Amidohydrolase-related" evidence="1">
    <location>
        <begin position="24"/>
        <end position="291"/>
    </location>
</feature>
<keyword evidence="2" id="KW-0378">Hydrolase</keyword>
<dbReference type="EMBL" id="SRKY01000003">
    <property type="protein sequence ID" value="THH35667.1"/>
    <property type="molecule type" value="Genomic_DNA"/>
</dbReference>
<gene>
    <name evidence="2" type="ORF">E4Z66_11260</name>
</gene>
<sequence>MDKPIAPAPPAPTAPLRPLPPGAVDAHVHLLAGADEFPLWEGRAEDPAPGRNLDDWLALYRAHLNALGCTRGLIVHSIFYGTDNAVTVEALRRLGPGFKGVGLLPDGASDAQLDQFARWNMVAVRLNYVHGGVLSWDGAKAMAPALAERGLHIQMLAHADRHMEDIAQDVRALPCPVVFDHMGWPADGLTPDSSGFQTLCALLAEGKAWVKLSAPYRMCNAPYDEVAACMSALIAANPERCLWGSDWPHIMLNGAQMPQAAAMVDALDALIPDAATRQSIFVDAPTRLFHL</sequence>
<dbReference type="PANTHER" id="PTHR35563">
    <property type="entry name" value="BARREL METAL-DEPENDENT HYDROLASE, PUTATIVE (AFU_ORTHOLOGUE AFUA_1G16240)-RELATED"/>
    <property type="match status" value="1"/>
</dbReference>
<evidence type="ECO:0000313" key="3">
    <source>
        <dbReference type="Proteomes" id="UP000306602"/>
    </source>
</evidence>
<keyword evidence="3" id="KW-1185">Reference proteome</keyword>
<dbReference type="PANTHER" id="PTHR35563:SF2">
    <property type="entry name" value="BARREL METAL-DEPENDENT HYDROLASE, PUTATIVE (AFU_ORTHOLOGUE AFUA_1G16240)-RELATED"/>
    <property type="match status" value="1"/>
</dbReference>
<dbReference type="InterPro" id="IPR032466">
    <property type="entry name" value="Metal_Hydrolase"/>
</dbReference>
<dbReference type="Proteomes" id="UP000306602">
    <property type="component" value="Unassembled WGS sequence"/>
</dbReference>
<proteinExistence type="predicted"/>
<dbReference type="Pfam" id="PF04909">
    <property type="entry name" value="Amidohydro_2"/>
    <property type="match status" value="1"/>
</dbReference>
<evidence type="ECO:0000259" key="1">
    <source>
        <dbReference type="Pfam" id="PF04909"/>
    </source>
</evidence>
<name>A0A4S4NB32_9RHOB</name>
<dbReference type="InterPro" id="IPR006680">
    <property type="entry name" value="Amidohydro-rel"/>
</dbReference>